<evidence type="ECO:0000313" key="3">
    <source>
        <dbReference type="EMBL" id="QIQ01573.1"/>
    </source>
</evidence>
<dbReference type="InterPro" id="IPR023286">
    <property type="entry name" value="ABATE_dom_sf"/>
</dbReference>
<proteinExistence type="predicted"/>
<dbReference type="KEGG" id="slia:HA039_04040"/>
<reference evidence="3 4" key="1">
    <citation type="submission" date="2020-03" db="EMBL/GenBank/DDBJ databases">
        <title>A novel species.</title>
        <authorList>
            <person name="Gao J."/>
        </authorList>
    </citation>
    <scope>NUCLEOTIDE SEQUENCE [LARGE SCALE GENOMIC DNA]</scope>
    <source>
        <strain evidence="3 4">QMT-12</strain>
    </source>
</reference>
<gene>
    <name evidence="3" type="ORF">HA039_04040</name>
</gene>
<dbReference type="SUPFAM" id="SSF160904">
    <property type="entry name" value="Jann2411-like"/>
    <property type="match status" value="1"/>
</dbReference>
<evidence type="ECO:0000313" key="4">
    <source>
        <dbReference type="Proteomes" id="UP000501179"/>
    </source>
</evidence>
<sequence length="222" mass="23357">MGRFNLVPAPAGLRLAQDLVNTTLRERAGDPGSDHLADSEAAQAWLGRALADWADATGSPVPEVELERSDLARLGELREGLRERIRASATSTSAGGATTDRSYSRSAGDGSGNLALSAEPGFLERAADVRLTIASDGRVSYRPLGVGASAVAGLIAVEILLAQTAGTWGRLKTCARPECGACFYDSSPNRSRAWHNTKTCGNLSNLRASRARKRSAKAPDLP</sequence>
<name>A0A6G9GTH8_9ACTN</name>
<feature type="domain" description="Zinc finger CGNR" evidence="2">
    <location>
        <begin position="170"/>
        <end position="213"/>
    </location>
</feature>
<dbReference type="InterPro" id="IPR021005">
    <property type="entry name" value="Znf_CGNR"/>
</dbReference>
<dbReference type="Pfam" id="PF11706">
    <property type="entry name" value="zf-CGNR"/>
    <property type="match status" value="1"/>
</dbReference>
<dbReference type="RefSeq" id="WP_167023858.1">
    <property type="nucleotide sequence ID" value="NZ_CP050177.1"/>
</dbReference>
<evidence type="ECO:0000259" key="2">
    <source>
        <dbReference type="Pfam" id="PF11706"/>
    </source>
</evidence>
<protein>
    <submittedName>
        <fullName evidence="3">CGNR zinc finger domain-containing protein</fullName>
    </submittedName>
</protein>
<keyword evidence="4" id="KW-1185">Reference proteome</keyword>
<dbReference type="Pfam" id="PF07336">
    <property type="entry name" value="ABATE"/>
    <property type="match status" value="1"/>
</dbReference>
<dbReference type="Gene3D" id="1.10.3300.10">
    <property type="entry name" value="Jann2411-like domain"/>
    <property type="match status" value="1"/>
</dbReference>
<dbReference type="PANTHER" id="PTHR35525">
    <property type="entry name" value="BLL6575 PROTEIN"/>
    <property type="match status" value="1"/>
</dbReference>
<dbReference type="PANTHER" id="PTHR35525:SF3">
    <property type="entry name" value="BLL6575 PROTEIN"/>
    <property type="match status" value="1"/>
</dbReference>
<dbReference type="AlphaFoldDB" id="A0A6G9GTH8"/>
<evidence type="ECO:0000256" key="1">
    <source>
        <dbReference type="SAM" id="MobiDB-lite"/>
    </source>
</evidence>
<dbReference type="InterPro" id="IPR010852">
    <property type="entry name" value="ABATE"/>
</dbReference>
<feature type="compositionally biased region" description="Low complexity" evidence="1">
    <location>
        <begin position="87"/>
        <end position="99"/>
    </location>
</feature>
<feature type="region of interest" description="Disordered" evidence="1">
    <location>
        <begin position="85"/>
        <end position="110"/>
    </location>
</feature>
<dbReference type="EMBL" id="CP050177">
    <property type="protein sequence ID" value="QIQ01573.1"/>
    <property type="molecule type" value="Genomic_DNA"/>
</dbReference>
<dbReference type="Proteomes" id="UP000501179">
    <property type="component" value="Chromosome"/>
</dbReference>
<accession>A0A6G9GTH8</accession>
<organism evidence="3 4">
    <name type="scientific">Streptomyces liangshanensis</name>
    <dbReference type="NCBI Taxonomy" id="2717324"/>
    <lineage>
        <taxon>Bacteria</taxon>
        <taxon>Bacillati</taxon>
        <taxon>Actinomycetota</taxon>
        <taxon>Actinomycetes</taxon>
        <taxon>Kitasatosporales</taxon>
        <taxon>Streptomycetaceae</taxon>
        <taxon>Streptomyces</taxon>
    </lineage>
</organism>